<protein>
    <submittedName>
        <fullName evidence="2">Transposase</fullName>
    </submittedName>
</protein>
<dbReference type="GO" id="GO:0004803">
    <property type="term" value="F:transposase activity"/>
    <property type="evidence" value="ECO:0007669"/>
    <property type="project" value="InterPro"/>
</dbReference>
<dbReference type="EMBL" id="JAAVMB010000001">
    <property type="protein sequence ID" value="NKC66650.1"/>
    <property type="molecule type" value="Genomic_DNA"/>
</dbReference>
<organism evidence="2 3">
    <name type="scientific">Vagococcus fluvialis</name>
    <dbReference type="NCBI Taxonomy" id="2738"/>
    <lineage>
        <taxon>Bacteria</taxon>
        <taxon>Bacillati</taxon>
        <taxon>Bacillota</taxon>
        <taxon>Bacilli</taxon>
        <taxon>Lactobacillales</taxon>
        <taxon>Enterococcaceae</taxon>
        <taxon>Vagococcus</taxon>
    </lineage>
</organism>
<accession>A0A7X6D6K6</accession>
<name>A0A7X6D6K6_9ENTE</name>
<evidence type="ECO:0000313" key="2">
    <source>
        <dbReference type="EMBL" id="NKC66650.1"/>
    </source>
</evidence>
<reference evidence="2 3" key="1">
    <citation type="submission" date="2020-03" db="EMBL/GenBank/DDBJ databases">
        <title>Bacterial samples isolated from urine from healthy bovine heifers (Gyr breed).</title>
        <authorList>
            <person name="Giannattasio-Ferraz S."/>
            <person name="Maskeri L."/>
            <person name="Penido A."/>
            <person name="Barbosa-Stancioli E.F."/>
            <person name="Putonti C."/>
        </authorList>
    </citation>
    <scope>NUCLEOTIDE SEQUENCE [LARGE SCALE GENOMIC DNA]</scope>
    <source>
        <strain evidence="2 3">UFMG-H7</strain>
    </source>
</reference>
<proteinExistence type="predicted"/>
<dbReference type="SUPFAM" id="SSF46689">
    <property type="entry name" value="Homeodomain-like"/>
    <property type="match status" value="1"/>
</dbReference>
<dbReference type="InterPro" id="IPR009057">
    <property type="entry name" value="Homeodomain-like_sf"/>
</dbReference>
<gene>
    <name evidence="2" type="ORF">HED35_00980</name>
</gene>
<dbReference type="Proteomes" id="UP000521358">
    <property type="component" value="Unassembled WGS sequence"/>
</dbReference>
<evidence type="ECO:0000313" key="3">
    <source>
        <dbReference type="Proteomes" id="UP000521358"/>
    </source>
</evidence>
<evidence type="ECO:0000256" key="1">
    <source>
        <dbReference type="SAM" id="Coils"/>
    </source>
</evidence>
<keyword evidence="1" id="KW-0175">Coiled coil</keyword>
<dbReference type="GO" id="GO:0003677">
    <property type="term" value="F:DNA binding"/>
    <property type="evidence" value="ECO:0007669"/>
    <property type="project" value="InterPro"/>
</dbReference>
<feature type="coiled-coil region" evidence="1">
    <location>
        <begin position="57"/>
        <end position="84"/>
    </location>
</feature>
<sequence>MTTKRYSEEFKQSMILLKHSGRSATSLSKEYNVGVSTIGKWIQQDDPSNTNVLSIKERELIKENKRLKEENDILKRATVLLEKN</sequence>
<dbReference type="Gene3D" id="1.10.10.60">
    <property type="entry name" value="Homeodomain-like"/>
    <property type="match status" value="1"/>
</dbReference>
<dbReference type="InterPro" id="IPR002514">
    <property type="entry name" value="Transposase_8"/>
</dbReference>
<dbReference type="AlphaFoldDB" id="A0A7X6D6K6"/>
<dbReference type="Pfam" id="PF01527">
    <property type="entry name" value="HTH_Tnp_1"/>
    <property type="match status" value="1"/>
</dbReference>
<comment type="caution">
    <text evidence="2">The sequence shown here is derived from an EMBL/GenBank/DDBJ whole genome shotgun (WGS) entry which is preliminary data.</text>
</comment>
<dbReference type="GO" id="GO:0006313">
    <property type="term" value="P:DNA transposition"/>
    <property type="evidence" value="ECO:0007669"/>
    <property type="project" value="InterPro"/>
</dbReference>